<proteinExistence type="inferred from homology"/>
<dbReference type="InterPro" id="IPR020904">
    <property type="entry name" value="Sc_DH/Rdtase_CS"/>
</dbReference>
<gene>
    <name evidence="3" type="ORF">IDM40_08555</name>
</gene>
<dbReference type="PROSITE" id="PS00061">
    <property type="entry name" value="ADH_SHORT"/>
    <property type="match status" value="1"/>
</dbReference>
<dbReference type="Proteomes" id="UP000806528">
    <property type="component" value="Unassembled WGS sequence"/>
</dbReference>
<dbReference type="PANTHER" id="PTHR43639:SF1">
    <property type="entry name" value="SHORT-CHAIN DEHYDROGENASE_REDUCTASE FAMILY PROTEIN"/>
    <property type="match status" value="1"/>
</dbReference>
<keyword evidence="4" id="KW-1185">Reference proteome</keyword>
<dbReference type="PRINTS" id="PR00081">
    <property type="entry name" value="GDHRDH"/>
</dbReference>
<sequence length="263" mass="27079">MIDTGLRDRTVLVTGAGAGIGAAVARAFAAEGARVAVHNLGRAEPEPEGAHWDHVTPDGEGVADLVTDLPGAVSVTADLSEPDAPGRLLEEVENLLGPVDVLVNNAAHCESPDTVDTLTAGTLERTYRVNSVAPALLISQLARRRALVEDAGDPPCAVNISTDAARAFPGQVAYGTSKAALESLTRGLALDLGPTGIRVNAVAPGPVQTGWMEGETLEHARSVVPLGRVGEPEDIADAVVFLASHQARWITGQVLQVAGGHAL</sequence>
<evidence type="ECO:0000313" key="4">
    <source>
        <dbReference type="Proteomes" id="UP000806528"/>
    </source>
</evidence>
<dbReference type="InterPro" id="IPR036291">
    <property type="entry name" value="NAD(P)-bd_dom_sf"/>
</dbReference>
<dbReference type="CDD" id="cd05233">
    <property type="entry name" value="SDR_c"/>
    <property type="match status" value="1"/>
</dbReference>
<dbReference type="PANTHER" id="PTHR43639">
    <property type="entry name" value="OXIDOREDUCTASE, SHORT-CHAIN DEHYDROGENASE/REDUCTASE FAMILY (AFU_ORTHOLOGUE AFUA_5G02870)"/>
    <property type="match status" value="1"/>
</dbReference>
<evidence type="ECO:0000256" key="1">
    <source>
        <dbReference type="ARBA" id="ARBA00006484"/>
    </source>
</evidence>
<dbReference type="Gene3D" id="3.40.50.720">
    <property type="entry name" value="NAD(P)-binding Rossmann-like Domain"/>
    <property type="match status" value="1"/>
</dbReference>
<comment type="caution">
    <text evidence="3">The sequence shown here is derived from an EMBL/GenBank/DDBJ whole genome shotgun (WGS) entry which is preliminary data.</text>
</comment>
<accession>A0ABR9P4H9</accession>
<protein>
    <submittedName>
        <fullName evidence="3">SDR family oxidoreductase</fullName>
    </submittedName>
</protein>
<dbReference type="Pfam" id="PF13561">
    <property type="entry name" value="adh_short_C2"/>
    <property type="match status" value="1"/>
</dbReference>
<name>A0ABR9P4H9_9ACTN</name>
<organism evidence="3 4">
    <name type="scientific">Nocardiopsis coralli</name>
    <dbReference type="NCBI Taxonomy" id="2772213"/>
    <lineage>
        <taxon>Bacteria</taxon>
        <taxon>Bacillati</taxon>
        <taxon>Actinomycetota</taxon>
        <taxon>Actinomycetes</taxon>
        <taxon>Streptosporangiales</taxon>
        <taxon>Nocardiopsidaceae</taxon>
        <taxon>Nocardiopsis</taxon>
    </lineage>
</organism>
<dbReference type="SUPFAM" id="SSF51735">
    <property type="entry name" value="NAD(P)-binding Rossmann-fold domains"/>
    <property type="match status" value="1"/>
</dbReference>
<comment type="similarity">
    <text evidence="1">Belongs to the short-chain dehydrogenases/reductases (SDR) family.</text>
</comment>
<dbReference type="EMBL" id="JADBGI010000006">
    <property type="protein sequence ID" value="MBE2998751.1"/>
    <property type="molecule type" value="Genomic_DNA"/>
</dbReference>
<reference evidence="3 4" key="1">
    <citation type="submission" date="2020-09" db="EMBL/GenBank/DDBJ databases">
        <title>Diversity and distribution of actinomycetes associated with coral in the coast of Hainan.</title>
        <authorList>
            <person name="Li F."/>
        </authorList>
    </citation>
    <scope>NUCLEOTIDE SEQUENCE [LARGE SCALE GENOMIC DNA]</scope>
    <source>
        <strain evidence="3 4">HNM0947</strain>
    </source>
</reference>
<dbReference type="PRINTS" id="PR00080">
    <property type="entry name" value="SDRFAMILY"/>
</dbReference>
<evidence type="ECO:0000313" key="3">
    <source>
        <dbReference type="EMBL" id="MBE2998751.1"/>
    </source>
</evidence>
<dbReference type="RefSeq" id="WP_193121393.1">
    <property type="nucleotide sequence ID" value="NZ_JADBGI010000006.1"/>
</dbReference>
<evidence type="ECO:0000256" key="2">
    <source>
        <dbReference type="ARBA" id="ARBA00023002"/>
    </source>
</evidence>
<keyword evidence="2" id="KW-0560">Oxidoreductase</keyword>
<dbReference type="InterPro" id="IPR002347">
    <property type="entry name" value="SDR_fam"/>
</dbReference>